<evidence type="ECO:0000256" key="4">
    <source>
        <dbReference type="PROSITE-ProRule" id="PRU01248"/>
    </source>
</evidence>
<dbReference type="InterPro" id="IPR011010">
    <property type="entry name" value="DNA_brk_join_enz"/>
</dbReference>
<accession>A0ABU3BBN0</accession>
<proteinExistence type="inferred from homology"/>
<name>A0ABU3BBN0_9GAMM</name>
<keyword evidence="2" id="KW-0229">DNA integration</keyword>
<gene>
    <name evidence="6" type="ORF">RM531_15540</name>
</gene>
<dbReference type="Pfam" id="PF13356">
    <property type="entry name" value="Arm-DNA-bind_3"/>
    <property type="match status" value="1"/>
</dbReference>
<comment type="similarity">
    <text evidence="1">Belongs to the 'phage' integrase family.</text>
</comment>
<dbReference type="Gene3D" id="3.30.160.390">
    <property type="entry name" value="Integrase, DNA-binding domain"/>
    <property type="match status" value="1"/>
</dbReference>
<dbReference type="InterPro" id="IPR010998">
    <property type="entry name" value="Integrase_recombinase_N"/>
</dbReference>
<keyword evidence="7" id="KW-1185">Reference proteome</keyword>
<evidence type="ECO:0000259" key="5">
    <source>
        <dbReference type="PROSITE" id="PS51900"/>
    </source>
</evidence>
<dbReference type="RefSeq" id="WP_311660601.1">
    <property type="nucleotide sequence ID" value="NZ_JAVRHY010000023.1"/>
</dbReference>
<dbReference type="EMBL" id="JAVRHY010000023">
    <property type="protein sequence ID" value="MDT0619886.1"/>
    <property type="molecule type" value="Genomic_DNA"/>
</dbReference>
<dbReference type="Proteomes" id="UP001259982">
    <property type="component" value="Unassembled WGS sequence"/>
</dbReference>
<dbReference type="PROSITE" id="PS51900">
    <property type="entry name" value="CB"/>
    <property type="match status" value="1"/>
</dbReference>
<evidence type="ECO:0000256" key="1">
    <source>
        <dbReference type="ARBA" id="ARBA00008857"/>
    </source>
</evidence>
<dbReference type="PANTHER" id="PTHR30629">
    <property type="entry name" value="PROPHAGE INTEGRASE"/>
    <property type="match status" value="1"/>
</dbReference>
<dbReference type="PANTHER" id="PTHR30629:SF2">
    <property type="entry name" value="PROPHAGE INTEGRASE INTS-RELATED"/>
    <property type="match status" value="1"/>
</dbReference>
<evidence type="ECO:0000313" key="6">
    <source>
        <dbReference type="EMBL" id="MDT0619886.1"/>
    </source>
</evidence>
<dbReference type="InterPro" id="IPR038488">
    <property type="entry name" value="Integrase_DNA-bd_sf"/>
</dbReference>
<dbReference type="InterPro" id="IPR050808">
    <property type="entry name" value="Phage_Integrase"/>
</dbReference>
<dbReference type="InterPro" id="IPR025166">
    <property type="entry name" value="Integrase_DNA_bind_dom"/>
</dbReference>
<dbReference type="SUPFAM" id="SSF56349">
    <property type="entry name" value="DNA breaking-rejoining enzymes"/>
    <property type="match status" value="1"/>
</dbReference>
<dbReference type="Pfam" id="PF22022">
    <property type="entry name" value="Phage_int_M"/>
    <property type="match status" value="1"/>
</dbReference>
<dbReference type="InterPro" id="IPR053876">
    <property type="entry name" value="Phage_int_M"/>
</dbReference>
<protein>
    <submittedName>
        <fullName evidence="6">Integrase arm-type DNA-binding domain-containing protein</fullName>
    </submittedName>
</protein>
<evidence type="ECO:0000256" key="2">
    <source>
        <dbReference type="ARBA" id="ARBA00022908"/>
    </source>
</evidence>
<dbReference type="InterPro" id="IPR044068">
    <property type="entry name" value="CB"/>
</dbReference>
<keyword evidence="3 4" id="KW-0238">DNA-binding</keyword>
<sequence>MEQRLTDRLVKAMPAPATRYRIVWDEKISGFGVRVTKSGAKSFVLNYRVLGRERRYTIGPYPAWSVAAARERAGVLRRMVDTGIDPMEEREARHSEPTLAEFCDRFLNEHVKPRNRSRTHQHYAYVVDKFVRPALGTRKITAIKNDDVRRLHRRISEGQPVLANRVVAVLSTMFNVAIRWGVCEANPAKGIDKNHEAKRERYLSADELRRVCKALSDYPYIEKVRR</sequence>
<comment type="caution">
    <text evidence="6">The sequence shown here is derived from an EMBL/GenBank/DDBJ whole genome shotgun (WGS) entry which is preliminary data.</text>
</comment>
<organism evidence="6 7">
    <name type="scientific">Spectribacter acetivorans</name>
    <dbReference type="NCBI Taxonomy" id="3075603"/>
    <lineage>
        <taxon>Bacteria</taxon>
        <taxon>Pseudomonadati</taxon>
        <taxon>Pseudomonadota</taxon>
        <taxon>Gammaproteobacteria</taxon>
        <taxon>Salinisphaerales</taxon>
        <taxon>Salinisphaeraceae</taxon>
        <taxon>Spectribacter</taxon>
    </lineage>
</organism>
<reference evidence="6 7" key="1">
    <citation type="submission" date="2023-09" db="EMBL/GenBank/DDBJ databases">
        <authorList>
            <person name="Rey-Velasco X."/>
        </authorList>
    </citation>
    <scope>NUCLEOTIDE SEQUENCE [LARGE SCALE GENOMIC DNA]</scope>
    <source>
        <strain evidence="6 7">P385</strain>
    </source>
</reference>
<evidence type="ECO:0000313" key="7">
    <source>
        <dbReference type="Proteomes" id="UP001259982"/>
    </source>
</evidence>
<feature type="domain" description="Core-binding (CB)" evidence="5">
    <location>
        <begin position="97"/>
        <end position="178"/>
    </location>
</feature>
<dbReference type="GO" id="GO:0003677">
    <property type="term" value="F:DNA binding"/>
    <property type="evidence" value="ECO:0007669"/>
    <property type="project" value="UniProtKB-KW"/>
</dbReference>
<evidence type="ECO:0000256" key="3">
    <source>
        <dbReference type="ARBA" id="ARBA00023125"/>
    </source>
</evidence>
<dbReference type="Gene3D" id="1.10.150.130">
    <property type="match status" value="1"/>
</dbReference>